<evidence type="ECO:0000256" key="1">
    <source>
        <dbReference type="SAM" id="SignalP"/>
    </source>
</evidence>
<accession>A0A2M4DAH2</accession>
<evidence type="ECO:0000313" key="2">
    <source>
        <dbReference type="EMBL" id="MBW74537.1"/>
    </source>
</evidence>
<feature type="chain" id="PRO_5014986326" evidence="1">
    <location>
        <begin position="20"/>
        <end position="287"/>
    </location>
</feature>
<dbReference type="EMBL" id="GGFL01010359">
    <property type="protein sequence ID" value="MBW74537.1"/>
    <property type="molecule type" value="Transcribed_RNA"/>
</dbReference>
<keyword evidence="1" id="KW-0732">Signal</keyword>
<dbReference type="AlphaFoldDB" id="A0A2M4DAH2"/>
<name>A0A2M4DAH2_ANODA</name>
<reference evidence="2" key="1">
    <citation type="submission" date="2018-01" db="EMBL/GenBank/DDBJ databases">
        <title>An insight into the sialome of Amazonian anophelines.</title>
        <authorList>
            <person name="Ribeiro J.M."/>
            <person name="Scarpassa V."/>
            <person name="Calvo E."/>
        </authorList>
    </citation>
    <scope>NUCLEOTIDE SEQUENCE</scope>
</reference>
<protein>
    <submittedName>
        <fullName evidence="2">Putative secreted protein</fullName>
    </submittedName>
</protein>
<organism evidence="2">
    <name type="scientific">Anopheles darlingi</name>
    <name type="common">Mosquito</name>
    <dbReference type="NCBI Taxonomy" id="43151"/>
    <lineage>
        <taxon>Eukaryota</taxon>
        <taxon>Metazoa</taxon>
        <taxon>Ecdysozoa</taxon>
        <taxon>Arthropoda</taxon>
        <taxon>Hexapoda</taxon>
        <taxon>Insecta</taxon>
        <taxon>Pterygota</taxon>
        <taxon>Neoptera</taxon>
        <taxon>Endopterygota</taxon>
        <taxon>Diptera</taxon>
        <taxon>Nematocera</taxon>
        <taxon>Culicoidea</taxon>
        <taxon>Culicidae</taxon>
        <taxon>Anophelinae</taxon>
        <taxon>Anopheles</taxon>
    </lineage>
</organism>
<proteinExistence type="predicted"/>
<feature type="signal peptide" evidence="1">
    <location>
        <begin position="1"/>
        <end position="19"/>
    </location>
</feature>
<sequence length="287" mass="32529">MFALPIVRLSITYIHAVLAGLCVCTSTPSVCPSTKYYNPSRRATSRDTRRQHHLGPFSFFHQPRPAAPVFRPASWLEDRKLVASDAGQWNACGTDFCDAPSSSSPRTAFSVCASDREHHCSDTRRDVARVPQAPGPYRPHCRPDQSNRCPHRRCSFWKQYCDDAVGYAAAAAVASAADSVGPGAALLWPTCCHCVRSLLSDYRYLMTATTKRIVHSNSYDPLLPVLHLRLSMSKPRIGCWLRSLFPCWQHHHRSDYSARSVRRWSKMAKIFRQRLLRPRQAEAVLRY</sequence>